<evidence type="ECO:0000313" key="3">
    <source>
        <dbReference type="Proteomes" id="UP001295794"/>
    </source>
</evidence>
<feature type="compositionally biased region" description="Polar residues" evidence="1">
    <location>
        <begin position="35"/>
        <end position="52"/>
    </location>
</feature>
<comment type="caution">
    <text evidence="2">The sequence shown here is derived from an EMBL/GenBank/DDBJ whole genome shotgun (WGS) entry which is preliminary data.</text>
</comment>
<feature type="region of interest" description="Disordered" evidence="1">
    <location>
        <begin position="21"/>
        <end position="75"/>
    </location>
</feature>
<proteinExistence type="predicted"/>
<evidence type="ECO:0000313" key="2">
    <source>
        <dbReference type="EMBL" id="CAK5267699.1"/>
    </source>
</evidence>
<dbReference type="Proteomes" id="UP001295794">
    <property type="component" value="Unassembled WGS sequence"/>
</dbReference>
<reference evidence="2" key="1">
    <citation type="submission" date="2023-11" db="EMBL/GenBank/DDBJ databases">
        <authorList>
            <person name="De Vega J J."/>
            <person name="De Vega J J."/>
        </authorList>
    </citation>
    <scope>NUCLEOTIDE SEQUENCE</scope>
</reference>
<dbReference type="EMBL" id="CAVNYO010000130">
    <property type="protein sequence ID" value="CAK5267699.1"/>
    <property type="molecule type" value="Genomic_DNA"/>
</dbReference>
<keyword evidence="3" id="KW-1185">Reference proteome</keyword>
<organism evidence="2 3">
    <name type="scientific">Mycena citricolor</name>
    <dbReference type="NCBI Taxonomy" id="2018698"/>
    <lineage>
        <taxon>Eukaryota</taxon>
        <taxon>Fungi</taxon>
        <taxon>Dikarya</taxon>
        <taxon>Basidiomycota</taxon>
        <taxon>Agaricomycotina</taxon>
        <taxon>Agaricomycetes</taxon>
        <taxon>Agaricomycetidae</taxon>
        <taxon>Agaricales</taxon>
        <taxon>Marasmiineae</taxon>
        <taxon>Mycenaceae</taxon>
        <taxon>Mycena</taxon>
    </lineage>
</organism>
<sequence>MHRLTWQCDMMHRLAGTKFDRTRLTSALPSPRPQRGQSPGSASDSGWLSSHPSGHLDIPKPPAGPSTHVQCIPKP</sequence>
<dbReference type="AlphaFoldDB" id="A0AAD2JXQ1"/>
<gene>
    <name evidence="2" type="ORF">MYCIT1_LOCUS10426</name>
</gene>
<protein>
    <submittedName>
        <fullName evidence="2">Uncharacterized protein</fullName>
    </submittedName>
</protein>
<evidence type="ECO:0000256" key="1">
    <source>
        <dbReference type="SAM" id="MobiDB-lite"/>
    </source>
</evidence>
<name>A0AAD2JXQ1_9AGAR</name>
<accession>A0AAD2JXQ1</accession>